<dbReference type="OrthoDB" id="7581822at2"/>
<dbReference type="Proteomes" id="UP000298213">
    <property type="component" value="Unassembled WGS sequence"/>
</dbReference>
<keyword evidence="2" id="KW-1185">Reference proteome</keyword>
<comment type="caution">
    <text evidence="1">The sequence shown here is derived from an EMBL/GenBank/DDBJ whole genome shotgun (WGS) entry which is preliminary data.</text>
</comment>
<sequence length="65" mass="7578">MTAQRFPLQSVAGNPEDRRYFLRRAEDELERAQAAGHPEVVRSHYVMAERYLDRVYGSQHQGSED</sequence>
<reference evidence="1 2" key="1">
    <citation type="submission" date="2019-03" db="EMBL/GenBank/DDBJ databases">
        <title>Genome sequence of Sphingomonas sp. 17J27-24.</title>
        <authorList>
            <person name="Kim M."/>
            <person name="Maeng S."/>
            <person name="Sathiyaraj S."/>
        </authorList>
    </citation>
    <scope>NUCLEOTIDE SEQUENCE [LARGE SCALE GENOMIC DNA]</scope>
    <source>
        <strain evidence="1 2">17J27-24</strain>
    </source>
</reference>
<proteinExistence type="predicted"/>
<dbReference type="EMBL" id="SPDV01000040">
    <property type="protein sequence ID" value="TFI57069.1"/>
    <property type="molecule type" value="Genomic_DNA"/>
</dbReference>
<organism evidence="1 2">
    <name type="scientific">Sphingomonas parva</name>
    <dbReference type="NCBI Taxonomy" id="2555898"/>
    <lineage>
        <taxon>Bacteria</taxon>
        <taxon>Pseudomonadati</taxon>
        <taxon>Pseudomonadota</taxon>
        <taxon>Alphaproteobacteria</taxon>
        <taxon>Sphingomonadales</taxon>
        <taxon>Sphingomonadaceae</taxon>
        <taxon>Sphingomonas</taxon>
    </lineage>
</organism>
<protein>
    <recommendedName>
        <fullName evidence="3">DUF4167 domain-containing protein</fullName>
    </recommendedName>
</protein>
<accession>A0A4Y8ZQG9</accession>
<evidence type="ECO:0008006" key="3">
    <source>
        <dbReference type="Google" id="ProtNLM"/>
    </source>
</evidence>
<name>A0A4Y8ZQG9_9SPHN</name>
<evidence type="ECO:0000313" key="2">
    <source>
        <dbReference type="Proteomes" id="UP000298213"/>
    </source>
</evidence>
<gene>
    <name evidence="1" type="ORF">E2493_17095</name>
</gene>
<evidence type="ECO:0000313" key="1">
    <source>
        <dbReference type="EMBL" id="TFI57069.1"/>
    </source>
</evidence>
<dbReference type="RefSeq" id="WP_135089254.1">
    <property type="nucleotide sequence ID" value="NZ_SPDV01000040.1"/>
</dbReference>
<dbReference type="AlphaFoldDB" id="A0A4Y8ZQG9"/>